<dbReference type="EMBL" id="BNCD01000002">
    <property type="protein sequence ID" value="GHH73278.1"/>
    <property type="molecule type" value="Genomic_DNA"/>
</dbReference>
<gene>
    <name evidence="2" type="ORF">GCM10018793_11730</name>
</gene>
<dbReference type="AlphaFoldDB" id="A0A919FWC5"/>
<organism evidence="2 3">
    <name type="scientific">Streptomyces sulfonofaciens</name>
    <dbReference type="NCBI Taxonomy" id="68272"/>
    <lineage>
        <taxon>Bacteria</taxon>
        <taxon>Bacillati</taxon>
        <taxon>Actinomycetota</taxon>
        <taxon>Actinomycetes</taxon>
        <taxon>Kitasatosporales</taxon>
        <taxon>Streptomycetaceae</taxon>
        <taxon>Streptomyces</taxon>
    </lineage>
</organism>
<dbReference type="RefSeq" id="WP_189929773.1">
    <property type="nucleotide sequence ID" value="NZ_BNCD01000002.1"/>
</dbReference>
<sequence length="579" mass="58694">MPTHHPPRPSYLPDTEPLPGESDTALAVSLRTPSWSVDPYPLAVLLERHWEPVHDYAVLCAALTGVRAPALAAAAVHQVLKGLGRPGPAEALRPRLLTAVRRTAEAWAADRRTARPVAGAQAPGLADPPGRQLASTSFWALPPAGQCLLWHTAVEAEPVSVPAALLALDIGSALTELEQARGQFGAGLLRIHAELSASAVCRFYSRLLDAHTRRGRAFPPDVRQHLQDCPDCGAAAEQLGMVERRLGELLAQALLGGPAGDYLASRPGRTGPGAGEGPPAAPSPRTGRPRRPGRHRLPPDAEAPGRGPAPSVRGHARVLLTGVGLASALALGAVLTSTLWPVGEVLDAPRGPEGPAAARTDAGGTGGTDGAGGTAVRQAVPPTPSSSTWDTGPAAYTGPAGASPGGGPHDASAGRCPDVRGGRAEQAAGAPLSVYASAAQGLRCREDGPPCGPADRALCLPQPADGGVLHLGGCTDRSAGAESSGVRHDPALRGGLLARGVRDPAAAPAAPLPGADVPAKVRDGSAEQRWLREGVPLRSRTVPGAGALPLDAPPPRHGTGCGCGCGTTACTTAVRSGRG</sequence>
<reference evidence="2" key="1">
    <citation type="journal article" date="2014" name="Int. J. Syst. Evol. Microbiol.">
        <title>Complete genome sequence of Corynebacterium casei LMG S-19264T (=DSM 44701T), isolated from a smear-ripened cheese.</title>
        <authorList>
            <consortium name="US DOE Joint Genome Institute (JGI-PGF)"/>
            <person name="Walter F."/>
            <person name="Albersmeier A."/>
            <person name="Kalinowski J."/>
            <person name="Ruckert C."/>
        </authorList>
    </citation>
    <scope>NUCLEOTIDE SEQUENCE</scope>
    <source>
        <strain evidence="2">JCM 5069</strain>
    </source>
</reference>
<feature type="compositionally biased region" description="Low complexity" evidence="1">
    <location>
        <begin position="390"/>
        <end position="402"/>
    </location>
</feature>
<keyword evidence="2" id="KW-0378">Hydrolase</keyword>
<reference evidence="2" key="2">
    <citation type="submission" date="2020-09" db="EMBL/GenBank/DDBJ databases">
        <authorList>
            <person name="Sun Q."/>
            <person name="Ohkuma M."/>
        </authorList>
    </citation>
    <scope>NUCLEOTIDE SEQUENCE</scope>
    <source>
        <strain evidence="2">JCM 5069</strain>
    </source>
</reference>
<proteinExistence type="predicted"/>
<feature type="compositionally biased region" description="Low complexity" evidence="1">
    <location>
        <begin position="348"/>
        <end position="362"/>
    </location>
</feature>
<evidence type="ECO:0000256" key="1">
    <source>
        <dbReference type="SAM" id="MobiDB-lite"/>
    </source>
</evidence>
<name>A0A919FWC5_9ACTN</name>
<comment type="caution">
    <text evidence="2">The sequence shown here is derived from an EMBL/GenBank/DDBJ whole genome shotgun (WGS) entry which is preliminary data.</text>
</comment>
<keyword evidence="3" id="KW-1185">Reference proteome</keyword>
<protein>
    <submittedName>
        <fullName evidence="2">Hydrolase</fullName>
    </submittedName>
</protein>
<feature type="region of interest" description="Disordered" evidence="1">
    <location>
        <begin position="1"/>
        <end position="22"/>
    </location>
</feature>
<evidence type="ECO:0000313" key="2">
    <source>
        <dbReference type="EMBL" id="GHH73278.1"/>
    </source>
</evidence>
<feature type="compositionally biased region" description="Gly residues" evidence="1">
    <location>
        <begin position="363"/>
        <end position="373"/>
    </location>
</feature>
<accession>A0A919FWC5</accession>
<feature type="region of interest" description="Disordered" evidence="1">
    <location>
        <begin position="346"/>
        <end position="425"/>
    </location>
</feature>
<feature type="compositionally biased region" description="Basic residues" evidence="1">
    <location>
        <begin position="287"/>
        <end position="296"/>
    </location>
</feature>
<dbReference type="GO" id="GO:0016787">
    <property type="term" value="F:hydrolase activity"/>
    <property type="evidence" value="ECO:0007669"/>
    <property type="project" value="UniProtKB-KW"/>
</dbReference>
<evidence type="ECO:0000313" key="3">
    <source>
        <dbReference type="Proteomes" id="UP000603708"/>
    </source>
</evidence>
<feature type="region of interest" description="Disordered" evidence="1">
    <location>
        <begin position="261"/>
        <end position="313"/>
    </location>
</feature>
<dbReference type="Proteomes" id="UP000603708">
    <property type="component" value="Unassembled WGS sequence"/>
</dbReference>